<keyword evidence="2" id="KW-1185">Reference proteome</keyword>
<evidence type="ECO:0000313" key="2">
    <source>
        <dbReference type="Proteomes" id="UP000826234"/>
    </source>
</evidence>
<proteinExistence type="predicted"/>
<dbReference type="EMBL" id="JAIPUX010000439">
    <property type="protein sequence ID" value="KAH0630262.1"/>
    <property type="molecule type" value="Genomic_DNA"/>
</dbReference>
<protein>
    <submittedName>
        <fullName evidence="1">Uncharacterized protein</fullName>
    </submittedName>
</protein>
<comment type="caution">
    <text evidence="1">The sequence shown here is derived from an EMBL/GenBank/DDBJ whole genome shotgun (WGS) entry which is preliminary data.</text>
</comment>
<name>A0ABQ7TLC5_PHRPL</name>
<organism evidence="1 2">
    <name type="scientific">Phrynosoma platyrhinos</name>
    <name type="common">Desert horned lizard</name>
    <dbReference type="NCBI Taxonomy" id="52577"/>
    <lineage>
        <taxon>Eukaryota</taxon>
        <taxon>Metazoa</taxon>
        <taxon>Chordata</taxon>
        <taxon>Craniata</taxon>
        <taxon>Vertebrata</taxon>
        <taxon>Euteleostomi</taxon>
        <taxon>Lepidosauria</taxon>
        <taxon>Squamata</taxon>
        <taxon>Bifurcata</taxon>
        <taxon>Unidentata</taxon>
        <taxon>Episquamata</taxon>
        <taxon>Toxicofera</taxon>
        <taxon>Iguania</taxon>
        <taxon>Phrynosomatidae</taxon>
        <taxon>Phrynosomatinae</taxon>
        <taxon>Phrynosoma</taxon>
    </lineage>
</organism>
<sequence>MPPPQSSSDALLTASILDLMLTAPHIPLSLSHMAVFYDMESGGDNAEYCDLTILHKFYSMIQREKEKLNSLLKLQFCIDLTSS</sequence>
<accession>A0ABQ7TLC5</accession>
<gene>
    <name evidence="1" type="ORF">JD844_013093</name>
</gene>
<dbReference type="Proteomes" id="UP000826234">
    <property type="component" value="Unassembled WGS sequence"/>
</dbReference>
<evidence type="ECO:0000313" key="1">
    <source>
        <dbReference type="EMBL" id="KAH0630262.1"/>
    </source>
</evidence>
<reference evidence="1 2" key="1">
    <citation type="journal article" date="2022" name="Gigascience">
        <title>A chromosome-level genome assembly and annotation of the desert horned lizard, Phrynosoma platyrhinos, provides insight into chromosomal rearrangements among reptiles.</title>
        <authorList>
            <person name="Koochekian N."/>
            <person name="Ascanio A."/>
            <person name="Farleigh K."/>
            <person name="Card D.C."/>
            <person name="Schield D.R."/>
            <person name="Castoe T.A."/>
            <person name="Jezkova T."/>
        </authorList>
    </citation>
    <scope>NUCLEOTIDE SEQUENCE [LARGE SCALE GENOMIC DNA]</scope>
    <source>
        <strain evidence="1">NK-2021</strain>
    </source>
</reference>